<dbReference type="AlphaFoldDB" id="A0A1F4ZE21"/>
<sequence>MYTLPQYTKSKVNRLIPSPVRKALGAKPGDDLLWEISPDAVRLKLAPKDWMSYLRGSGTGVYGNSDEYIKSLRNEWSKS</sequence>
<name>A0A1F4ZE21_9BACT</name>
<dbReference type="STRING" id="1797259.A2989_03315"/>
<reference evidence="1 2" key="1">
    <citation type="journal article" date="2016" name="Nat. Commun.">
        <title>Thousands of microbial genomes shed light on interconnected biogeochemical processes in an aquifer system.</title>
        <authorList>
            <person name="Anantharaman K."/>
            <person name="Brown C.T."/>
            <person name="Hug L.A."/>
            <person name="Sharon I."/>
            <person name="Castelle C.J."/>
            <person name="Probst A.J."/>
            <person name="Thomas B.C."/>
            <person name="Singh A."/>
            <person name="Wilkins M.J."/>
            <person name="Karaoz U."/>
            <person name="Brodie E.L."/>
            <person name="Williams K.H."/>
            <person name="Hubbard S.S."/>
            <person name="Banfield J.F."/>
        </authorList>
    </citation>
    <scope>NUCLEOTIDE SEQUENCE [LARGE SCALE GENOMIC DNA]</scope>
</reference>
<comment type="caution">
    <text evidence="1">The sequence shown here is derived from an EMBL/GenBank/DDBJ whole genome shotgun (WGS) entry which is preliminary data.</text>
</comment>
<dbReference type="Proteomes" id="UP000177080">
    <property type="component" value="Unassembled WGS sequence"/>
</dbReference>
<protein>
    <recommendedName>
        <fullName evidence="3">SpoVT-AbrB domain-containing protein</fullName>
    </recommendedName>
</protein>
<gene>
    <name evidence="1" type="ORF">A2989_03315</name>
</gene>
<evidence type="ECO:0000313" key="1">
    <source>
        <dbReference type="EMBL" id="OGD03684.1"/>
    </source>
</evidence>
<proteinExistence type="predicted"/>
<accession>A0A1F4ZE21</accession>
<dbReference type="InterPro" id="IPR037914">
    <property type="entry name" value="SpoVT-AbrB_sf"/>
</dbReference>
<organism evidence="1 2">
    <name type="scientific">Candidatus Amesbacteria bacterium RIFCSPLOWO2_01_FULL_48_25</name>
    <dbReference type="NCBI Taxonomy" id="1797259"/>
    <lineage>
        <taxon>Bacteria</taxon>
        <taxon>Candidatus Amesiibacteriota</taxon>
    </lineage>
</organism>
<evidence type="ECO:0008006" key="3">
    <source>
        <dbReference type="Google" id="ProtNLM"/>
    </source>
</evidence>
<dbReference type="EMBL" id="MEXN01000005">
    <property type="protein sequence ID" value="OGD03684.1"/>
    <property type="molecule type" value="Genomic_DNA"/>
</dbReference>
<dbReference type="SUPFAM" id="SSF89447">
    <property type="entry name" value="AbrB/MazE/MraZ-like"/>
    <property type="match status" value="1"/>
</dbReference>
<evidence type="ECO:0000313" key="2">
    <source>
        <dbReference type="Proteomes" id="UP000177080"/>
    </source>
</evidence>